<evidence type="ECO:0000313" key="1">
    <source>
        <dbReference type="EMBL" id="SUQ19094.1"/>
    </source>
</evidence>
<name>A0A380RUK8_FIBSU</name>
<dbReference type="EMBL" id="UHJL01000001">
    <property type="protein sequence ID" value="SUQ19094.1"/>
    <property type="molecule type" value="Genomic_DNA"/>
</dbReference>
<evidence type="ECO:0000313" key="2">
    <source>
        <dbReference type="Proteomes" id="UP000255423"/>
    </source>
</evidence>
<dbReference type="AlphaFoldDB" id="A0A380RUK8"/>
<organism evidence="1 2">
    <name type="scientific">Fibrobacter succinogenes</name>
    <name type="common">Bacteroides succinogenes</name>
    <dbReference type="NCBI Taxonomy" id="833"/>
    <lineage>
        <taxon>Bacteria</taxon>
        <taxon>Pseudomonadati</taxon>
        <taxon>Fibrobacterota</taxon>
        <taxon>Fibrobacteria</taxon>
        <taxon>Fibrobacterales</taxon>
        <taxon>Fibrobacteraceae</taxon>
        <taxon>Fibrobacter</taxon>
    </lineage>
</organism>
<sequence length="44" mass="4476">MLSGGNKNVIPGACPRLTGMTGNLLNHCEKGGARSEAGMTDCNV</sequence>
<proteinExistence type="predicted"/>
<protein>
    <submittedName>
        <fullName evidence="1">Uncharacterized protein</fullName>
    </submittedName>
</protein>
<gene>
    <name evidence="1" type="ORF">SAMN05661053_0320</name>
</gene>
<reference evidence="1 2" key="1">
    <citation type="submission" date="2017-08" db="EMBL/GenBank/DDBJ databases">
        <authorList>
            <person name="de Groot N.N."/>
        </authorList>
    </citation>
    <scope>NUCLEOTIDE SEQUENCE [LARGE SCALE GENOMIC DNA]</scope>
    <source>
        <strain evidence="1 2">HM2</strain>
    </source>
</reference>
<accession>A0A380RUK8</accession>
<dbReference type="Proteomes" id="UP000255423">
    <property type="component" value="Unassembled WGS sequence"/>
</dbReference>